<name>A0ABS4XMD8_GLUPR</name>
<evidence type="ECO:0000313" key="3">
    <source>
        <dbReference type="Proteomes" id="UP001195422"/>
    </source>
</evidence>
<evidence type="ECO:0008006" key="4">
    <source>
        <dbReference type="Google" id="ProtNLM"/>
    </source>
</evidence>
<evidence type="ECO:0000256" key="1">
    <source>
        <dbReference type="SAM" id="MobiDB-lite"/>
    </source>
</evidence>
<reference evidence="2 3" key="1">
    <citation type="submission" date="2021-03" db="EMBL/GenBank/DDBJ databases">
        <title>Sequencing the genomes of 1000 actinobacteria strains.</title>
        <authorList>
            <person name="Klenk H.-P."/>
        </authorList>
    </citation>
    <scope>NUCLEOTIDE SEQUENCE [LARGE SCALE GENOMIC DNA]</scope>
    <source>
        <strain evidence="2 3">DSM 20168</strain>
    </source>
</reference>
<comment type="caution">
    <text evidence="2">The sequence shown here is derived from an EMBL/GenBank/DDBJ whole genome shotgun (WGS) entry which is preliminary data.</text>
</comment>
<feature type="region of interest" description="Disordered" evidence="1">
    <location>
        <begin position="98"/>
        <end position="130"/>
    </location>
</feature>
<sequence length="130" mass="14011">MQKIASFGSQQCQRKDSVHSAICTITGSPDELVVNVACTAKSEEHVSELMQYVNDALLPQMEKFLGIQFEVRNLQFAVAGHESLAAAPSPLDEVAHPTNWLDHPFSTPTLTPTSGLEIATGESPTDLSMA</sequence>
<evidence type="ECO:0000313" key="2">
    <source>
        <dbReference type="EMBL" id="MBP2397667.1"/>
    </source>
</evidence>
<dbReference type="RefSeq" id="WP_188948147.1">
    <property type="nucleotide sequence ID" value="NZ_BMPH01000005.1"/>
</dbReference>
<gene>
    <name evidence="2" type="ORF">JOF39_000748</name>
</gene>
<dbReference type="Proteomes" id="UP001195422">
    <property type="component" value="Unassembled WGS sequence"/>
</dbReference>
<accession>A0ABS4XMD8</accession>
<proteinExistence type="predicted"/>
<keyword evidence="3" id="KW-1185">Reference proteome</keyword>
<protein>
    <recommendedName>
        <fullName evidence="4">Asp23/Gls24 family envelope stress response protein</fullName>
    </recommendedName>
</protein>
<organism evidence="2 3">
    <name type="scientific">Glutamicibacter protophormiae</name>
    <name type="common">Brevibacterium protophormiae</name>
    <dbReference type="NCBI Taxonomy" id="37930"/>
    <lineage>
        <taxon>Bacteria</taxon>
        <taxon>Bacillati</taxon>
        <taxon>Actinomycetota</taxon>
        <taxon>Actinomycetes</taxon>
        <taxon>Micrococcales</taxon>
        <taxon>Micrococcaceae</taxon>
        <taxon>Glutamicibacter</taxon>
    </lineage>
</organism>
<dbReference type="EMBL" id="JAGIOJ010000001">
    <property type="protein sequence ID" value="MBP2397667.1"/>
    <property type="molecule type" value="Genomic_DNA"/>
</dbReference>